<dbReference type="AlphaFoldDB" id="U5DKD8"/>
<evidence type="ECO:0000313" key="2">
    <source>
        <dbReference type="Proteomes" id="UP000016960"/>
    </source>
</evidence>
<sequence length="31" mass="3398">MVVNTILDYEKVVGKDSGAEDVNLFGHVNFS</sequence>
<proteinExistence type="predicted"/>
<gene>
    <name evidence="1" type="ORF">KR51_00022960</name>
</gene>
<accession>U5DKD8</accession>
<name>U5DKD8_9CHRO</name>
<protein>
    <submittedName>
        <fullName evidence="1">Uncharacterized protein</fullName>
    </submittedName>
</protein>
<comment type="caution">
    <text evidence="1">The sequence shown here is derived from an EMBL/GenBank/DDBJ whole genome shotgun (WGS) entry which is preliminary data.</text>
</comment>
<dbReference type="STRING" id="582515.KR51_00022960"/>
<keyword evidence="2" id="KW-1185">Reference proteome</keyword>
<dbReference type="EMBL" id="ASSJ01000055">
    <property type="protein sequence ID" value="ERN41039.1"/>
    <property type="molecule type" value="Genomic_DNA"/>
</dbReference>
<dbReference type="InParanoid" id="U5DKD8"/>
<dbReference type="Proteomes" id="UP000016960">
    <property type="component" value="Unassembled WGS sequence"/>
</dbReference>
<reference evidence="1 2" key="1">
    <citation type="submission" date="2013-05" db="EMBL/GenBank/DDBJ databases">
        <title>Draft genome sequence of Rubidibacter lacunae KORDI 51-2.</title>
        <authorList>
            <person name="Choi D.H."/>
            <person name="Noh J.H."/>
            <person name="Kwon K.-K."/>
            <person name="Lee J.-H."/>
            <person name="Ryu J.-Y."/>
        </authorList>
    </citation>
    <scope>NUCLEOTIDE SEQUENCE [LARGE SCALE GENOMIC DNA]</scope>
    <source>
        <strain evidence="1 2">KORDI 51-2</strain>
    </source>
</reference>
<evidence type="ECO:0000313" key="1">
    <source>
        <dbReference type="EMBL" id="ERN41039.1"/>
    </source>
</evidence>
<organism evidence="1 2">
    <name type="scientific">Rubidibacter lacunae KORDI 51-2</name>
    <dbReference type="NCBI Taxonomy" id="582515"/>
    <lineage>
        <taxon>Bacteria</taxon>
        <taxon>Bacillati</taxon>
        <taxon>Cyanobacteriota</taxon>
        <taxon>Cyanophyceae</taxon>
        <taxon>Oscillatoriophycideae</taxon>
        <taxon>Chroococcales</taxon>
        <taxon>Aphanothecaceae</taxon>
        <taxon>Rubidibacter</taxon>
    </lineage>
</organism>